<dbReference type="Gene3D" id="3.40.50.10380">
    <property type="entry name" value="Malic enzyme, N-terminal domain"/>
    <property type="match status" value="1"/>
</dbReference>
<feature type="active site" description="Proton acceptor" evidence="8">
    <location>
        <position position="97"/>
    </location>
</feature>
<feature type="binding site" evidence="10">
    <location>
        <begin position="79"/>
        <end position="86"/>
    </location>
    <ligand>
        <name>NADP(+)</name>
        <dbReference type="ChEBI" id="CHEBI:58349"/>
    </ligand>
</feature>
<keyword evidence="5 9" id="KW-0479">Metal-binding</keyword>
<dbReference type="Gene3D" id="3.40.50.720">
    <property type="entry name" value="NAD(P)-binding Rossmann-like Domain"/>
    <property type="match status" value="1"/>
</dbReference>
<dbReference type="InterPro" id="IPR046346">
    <property type="entry name" value="Aminoacid_DH-like_N_sf"/>
</dbReference>
<dbReference type="PANTHER" id="PTHR43237">
    <property type="entry name" value="NADP-DEPENDENT MALIC ENZYME"/>
    <property type="match status" value="1"/>
</dbReference>
<dbReference type="InterPro" id="IPR036291">
    <property type="entry name" value="NAD(P)-bd_dom_sf"/>
</dbReference>
<evidence type="ECO:0000256" key="5">
    <source>
        <dbReference type="ARBA" id="ARBA00022723"/>
    </source>
</evidence>
<dbReference type="OrthoDB" id="9805787at2"/>
<dbReference type="EMBL" id="CP014525">
    <property type="protein sequence ID" value="AMW35668.1"/>
    <property type="molecule type" value="Genomic_DNA"/>
</dbReference>
<comment type="cofactor">
    <cofactor evidence="1">
        <name>Mn(2+)</name>
        <dbReference type="ChEBI" id="CHEBI:29035"/>
    </cofactor>
</comment>
<sequence>MKTPNENLDDLALYYHRSPRPGKIAVVATKPMATQRDLALAYSPGVAAACRAIVDNPAAAYDVTSRGNMVAVVTNGTAVLGLGAIGPLAAKPVMEGKAALFKKFAGIDAFDIEINAETADDMVRIIAALEPTFGAVNLEDIKAPECFEVETRLRGMMGIPVFHDDQHGTAIVVGAAVHNGLHLVGKKIEDIKLVSTGGGAAGLACLNLLVGMGLKRENVTLFDKFGLVYADRVEDMNPHKSVYARSDLPRSTTLGQAMEGADVFLGLSGPGVLAKDMVAGMAPRPIVMALANPTPEIMPDEVKAVRDDAIIATGRSDYPNQVNNVLCFPFIFRGALDVGATDVNMPMQIACVEAIAELARSETHDVVASAYVGEKLGFGAEYILPKPFDPRLIQVIAPAVARAAMETGIATRPIADLERYRQDLGQYVFRSGQTMRPVMDRARQECRRVVYAEGEDDRVLRAAQAALDERVARPLLIGRRSAILDQIANLGLRMRPDKDIEIIEIIRDPRYHNFSDAYWRLMRRKGVSPEHARMLVRSNSTIFAAMMVRRNEADAMICGTAGRYVEHLTNLRDVLGLREGVAVCASMNAVILEKGTFFIADTNVNHDPTAEELCAITLMAADEVRRFGIEPKVALLSHSNFGTSNSPSALKMRKALELVNQAAPDLEIEGEMHADSALSESIRERIFPGSRLNGQANLLIAPSVDAANISFNMIKVLGDGLPLGPVLLGLGHPAHIVTPSVTVRGLLNMTALSVVDAQIFAAKKQE</sequence>
<organism evidence="13 14">
    <name type="scientific">Haematospirillum jordaniae</name>
    <dbReference type="NCBI Taxonomy" id="1549855"/>
    <lineage>
        <taxon>Bacteria</taxon>
        <taxon>Pseudomonadati</taxon>
        <taxon>Pseudomonadota</taxon>
        <taxon>Alphaproteobacteria</taxon>
        <taxon>Rhodospirillales</taxon>
        <taxon>Novispirillaceae</taxon>
        <taxon>Haematospirillum</taxon>
    </lineage>
</organism>
<keyword evidence="10" id="KW-0521">NADP</keyword>
<evidence type="ECO:0000256" key="10">
    <source>
        <dbReference type="PIRSR" id="PIRSR036684-3"/>
    </source>
</evidence>
<name>A0A143DHJ1_9PROT</name>
<dbReference type="InterPro" id="IPR042113">
    <property type="entry name" value="P_AcTrfase_dom1"/>
</dbReference>
<dbReference type="InterPro" id="IPR045213">
    <property type="entry name" value="Malic_NAD-bd_bact_type"/>
</dbReference>
<evidence type="ECO:0000256" key="8">
    <source>
        <dbReference type="PIRSR" id="PIRSR036684-1"/>
    </source>
</evidence>
<comment type="similarity">
    <text evidence="4">In the C-terminal section; belongs to the phosphate acetyltransferase and butyryltransferase family.</text>
</comment>
<evidence type="ECO:0000313" key="13">
    <source>
        <dbReference type="EMBL" id="AMW35668.1"/>
    </source>
</evidence>
<comment type="similarity">
    <text evidence="3">In the N-terminal section; belongs to the malic enzymes family.</text>
</comment>
<dbReference type="Gene3D" id="3.40.50.10750">
    <property type="entry name" value="Isocitrate/Isopropylmalate dehydrogenase-like"/>
    <property type="match status" value="1"/>
</dbReference>
<evidence type="ECO:0000256" key="2">
    <source>
        <dbReference type="ARBA" id="ARBA00001946"/>
    </source>
</evidence>
<dbReference type="GO" id="GO:0046872">
    <property type="term" value="F:metal ion binding"/>
    <property type="evidence" value="ECO:0007669"/>
    <property type="project" value="UniProtKB-KW"/>
</dbReference>
<dbReference type="InterPro" id="IPR012301">
    <property type="entry name" value="Malic_N_dom"/>
</dbReference>
<dbReference type="InterPro" id="IPR037062">
    <property type="entry name" value="Malic_N_dom_sf"/>
</dbReference>
<evidence type="ECO:0000259" key="11">
    <source>
        <dbReference type="SMART" id="SM00919"/>
    </source>
</evidence>
<dbReference type="GO" id="GO:0016746">
    <property type="term" value="F:acyltransferase activity"/>
    <property type="evidence" value="ECO:0007669"/>
    <property type="project" value="InterPro"/>
</dbReference>
<dbReference type="Pfam" id="PF00390">
    <property type="entry name" value="malic"/>
    <property type="match status" value="1"/>
</dbReference>
<keyword evidence="6" id="KW-0560">Oxidoreductase</keyword>
<dbReference type="SUPFAM" id="SSF51735">
    <property type="entry name" value="NAD(P)-binding Rossmann-fold domains"/>
    <property type="match status" value="1"/>
</dbReference>
<dbReference type="InterPro" id="IPR012188">
    <property type="entry name" value="ME_PTA"/>
</dbReference>
<dbReference type="FunFam" id="3.40.50.10380:FF:000003">
    <property type="entry name" value="NADP-dependent malic enzyme"/>
    <property type="match status" value="1"/>
</dbReference>
<evidence type="ECO:0000259" key="12">
    <source>
        <dbReference type="SMART" id="SM01274"/>
    </source>
</evidence>
<dbReference type="GO" id="GO:0006108">
    <property type="term" value="P:malate metabolic process"/>
    <property type="evidence" value="ECO:0007669"/>
    <property type="project" value="InterPro"/>
</dbReference>
<dbReference type="Gene3D" id="3.40.50.10950">
    <property type="match status" value="1"/>
</dbReference>
<dbReference type="GO" id="GO:0004470">
    <property type="term" value="F:malic enzyme activity"/>
    <property type="evidence" value="ECO:0007669"/>
    <property type="project" value="InterPro"/>
</dbReference>
<dbReference type="FunFam" id="3.40.50.720:FF:000095">
    <property type="entry name" value="NADP-dependent malic enzyme"/>
    <property type="match status" value="1"/>
</dbReference>
<dbReference type="InterPro" id="IPR051674">
    <property type="entry name" value="Malate_Decarboxylase"/>
</dbReference>
<keyword evidence="14" id="KW-1185">Reference proteome</keyword>
<dbReference type="STRING" id="1549855.AY555_08990"/>
<dbReference type="RefSeq" id="WP_066136846.1">
    <property type="nucleotide sequence ID" value="NZ_CP014525.1"/>
</dbReference>
<dbReference type="Proteomes" id="UP000076066">
    <property type="component" value="Chromosome"/>
</dbReference>
<feature type="domain" description="Malic enzyme NAD-binding" evidence="11">
    <location>
        <begin position="166"/>
        <end position="405"/>
    </location>
</feature>
<dbReference type="Pfam" id="PF01515">
    <property type="entry name" value="PTA_PTB"/>
    <property type="match status" value="1"/>
</dbReference>
<dbReference type="SMART" id="SM01274">
    <property type="entry name" value="malic"/>
    <property type="match status" value="1"/>
</dbReference>
<protein>
    <submittedName>
        <fullName evidence="13">Malic enzyme</fullName>
    </submittedName>
</protein>
<dbReference type="SMART" id="SM00919">
    <property type="entry name" value="Malic_M"/>
    <property type="match status" value="1"/>
</dbReference>
<dbReference type="CDD" id="cd05311">
    <property type="entry name" value="NAD_bind_2_malic_enz"/>
    <property type="match status" value="1"/>
</dbReference>
<dbReference type="Pfam" id="PF03949">
    <property type="entry name" value="Malic_M"/>
    <property type="match status" value="1"/>
</dbReference>
<keyword evidence="7" id="KW-0511">Multifunctional enzyme</keyword>
<accession>A0A143DHJ1</accession>
<feature type="binding site" evidence="10">
    <location>
        <position position="165"/>
    </location>
    <ligand>
        <name>a divalent metal cation</name>
        <dbReference type="ChEBI" id="CHEBI:60240"/>
    </ligand>
</feature>
<feature type="domain" description="Malic enzyme N-terminal" evidence="12">
    <location>
        <begin position="21"/>
        <end position="154"/>
    </location>
</feature>
<dbReference type="PANTHER" id="PTHR43237:SF4">
    <property type="entry name" value="NADP-DEPENDENT MALIC ENZYME"/>
    <property type="match status" value="1"/>
</dbReference>
<feature type="binding site" evidence="9">
    <location>
        <position position="140"/>
    </location>
    <ligand>
        <name>a divalent metal cation</name>
        <dbReference type="ChEBI" id="CHEBI:60240"/>
    </ligand>
</feature>
<dbReference type="AlphaFoldDB" id="A0A143DHJ1"/>
<evidence type="ECO:0000256" key="6">
    <source>
        <dbReference type="ARBA" id="ARBA00023002"/>
    </source>
</evidence>
<dbReference type="GeneID" id="53317289"/>
<comment type="cofactor">
    <cofactor evidence="2">
        <name>Mg(2+)</name>
        <dbReference type="ChEBI" id="CHEBI:18420"/>
    </cofactor>
</comment>
<evidence type="ECO:0000256" key="4">
    <source>
        <dbReference type="ARBA" id="ARBA00008756"/>
    </source>
</evidence>
<dbReference type="KEGG" id="hjo:AY555_08990"/>
<evidence type="ECO:0000256" key="1">
    <source>
        <dbReference type="ARBA" id="ARBA00001936"/>
    </source>
</evidence>
<evidence type="ECO:0000256" key="7">
    <source>
        <dbReference type="ARBA" id="ARBA00023268"/>
    </source>
</evidence>
<reference evidence="13 14" key="1">
    <citation type="submission" date="2016-02" db="EMBL/GenBank/DDBJ databases">
        <title>Complete Genome of H5569, the type strain of the newly described species Haematospirillium jordaniae.</title>
        <authorList>
            <person name="Nicholson A.C."/>
            <person name="Humrighouse B.W."/>
            <person name="Loparov V."/>
            <person name="McQuiston J.R."/>
        </authorList>
    </citation>
    <scope>NUCLEOTIDE SEQUENCE [LARGE SCALE GENOMIC DNA]</scope>
    <source>
        <strain evidence="13 14">H5569</strain>
    </source>
</reference>
<dbReference type="SUPFAM" id="SSF53659">
    <property type="entry name" value="Isocitrate/Isopropylmalate dehydrogenase-like"/>
    <property type="match status" value="1"/>
</dbReference>
<gene>
    <name evidence="13" type="ORF">AY555_08990</name>
</gene>
<dbReference type="InterPro" id="IPR002505">
    <property type="entry name" value="PTA_PTB"/>
</dbReference>
<dbReference type="GO" id="GO:0016616">
    <property type="term" value="F:oxidoreductase activity, acting on the CH-OH group of donors, NAD or NADP as acceptor"/>
    <property type="evidence" value="ECO:0007669"/>
    <property type="project" value="InterPro"/>
</dbReference>
<dbReference type="PIRSF" id="PIRSF036684">
    <property type="entry name" value="ME_PTA"/>
    <property type="match status" value="1"/>
</dbReference>
<feature type="binding site" evidence="9">
    <location>
        <position position="139"/>
    </location>
    <ligand>
        <name>a divalent metal cation</name>
        <dbReference type="ChEBI" id="CHEBI:60240"/>
    </ligand>
</feature>
<evidence type="ECO:0000256" key="9">
    <source>
        <dbReference type="PIRSR" id="PIRSR036684-2"/>
    </source>
</evidence>
<dbReference type="InterPro" id="IPR042112">
    <property type="entry name" value="P_AcTrfase_dom2"/>
</dbReference>
<feature type="binding site" evidence="10">
    <location>
        <position position="292"/>
    </location>
    <ligand>
        <name>a divalent metal cation</name>
        <dbReference type="ChEBI" id="CHEBI:60240"/>
    </ligand>
</feature>
<dbReference type="SUPFAM" id="SSF53223">
    <property type="entry name" value="Aminoacid dehydrogenase-like, N-terminal domain"/>
    <property type="match status" value="1"/>
</dbReference>
<proteinExistence type="inferred from homology"/>
<evidence type="ECO:0000313" key="14">
    <source>
        <dbReference type="Proteomes" id="UP000076066"/>
    </source>
</evidence>
<dbReference type="GO" id="GO:0051287">
    <property type="term" value="F:NAD binding"/>
    <property type="evidence" value="ECO:0007669"/>
    <property type="project" value="InterPro"/>
</dbReference>
<evidence type="ECO:0000256" key="3">
    <source>
        <dbReference type="ARBA" id="ARBA00007686"/>
    </source>
</evidence>
<dbReference type="InterPro" id="IPR012302">
    <property type="entry name" value="Malic_NAD-bd"/>
</dbReference>